<feature type="transmembrane region" description="Helical" evidence="13">
    <location>
        <begin position="194"/>
        <end position="213"/>
    </location>
</feature>
<accession>A0A8C3G3C0</accession>
<evidence type="ECO:0000256" key="11">
    <source>
        <dbReference type="ARBA" id="ARBA00073330"/>
    </source>
</evidence>
<keyword evidence="5 13" id="KW-1133">Transmembrane helix</keyword>
<evidence type="ECO:0000256" key="3">
    <source>
        <dbReference type="ARBA" id="ARBA00022475"/>
    </source>
</evidence>
<comment type="function">
    <text evidence="9">Part of TspanC8 subgroup, composed of 6 members that interact with the transmembrane metalloprotease ADAM10. This interaction is required for ADAM10 exit from the endoplasmic reticulum and for enzymatic maturation and trafficking to the cell surface as well as substrate specificity. Different TspanC8/ADAM10 complexes have distinct substrates.</text>
</comment>
<evidence type="ECO:0000256" key="1">
    <source>
        <dbReference type="ARBA" id="ARBA00004651"/>
    </source>
</evidence>
<dbReference type="SUPFAM" id="SSF48652">
    <property type="entry name" value="Tetraspanin"/>
    <property type="match status" value="1"/>
</dbReference>
<dbReference type="AlphaFoldDB" id="A0A8C3G3C0"/>
<comment type="similarity">
    <text evidence="2">Belongs to the tetraspanin (TM4SF) family.</text>
</comment>
<evidence type="ECO:0000313" key="14">
    <source>
        <dbReference type="Ensembl" id="ENSCLMP00005031234.1"/>
    </source>
</evidence>
<dbReference type="InterPro" id="IPR018499">
    <property type="entry name" value="Tetraspanin/Peripherin"/>
</dbReference>
<comment type="subunit">
    <text evidence="10">Interacts with ADAM10.</text>
</comment>
<keyword evidence="8" id="KW-0325">Glycoprotein</keyword>
<protein>
    <recommendedName>
        <fullName evidence="11">Tetraspanin-10</fullName>
    </recommendedName>
    <alternativeName>
        <fullName evidence="12">Oculospanin</fullName>
    </alternativeName>
</protein>
<dbReference type="GeneTree" id="ENSGT00940000160874"/>
<dbReference type="Gene3D" id="1.10.1450.10">
    <property type="entry name" value="Tetraspanin"/>
    <property type="match status" value="1"/>
</dbReference>
<keyword evidence="6 13" id="KW-0472">Membrane</keyword>
<sequence length="421" mass="46257">MRRYFTIKGILSPWSRWDTAQNESSPLIPKVRGGGGGSLLYLCFAPLSFFQNIKYHSVHVSACGGIIPQNREDAEELGNVTTECHHAGPIEGRDNSPVFTGIQPHYRYSFLDYFLKYFLIISNLVFTVLGLLVLVLGMWGLISKQSFAQEKIGSIGTDPMLVFLTLGFVLTVLCLSGCVGALRENCTLLKLFSAAVLALITAQVLAAIVAYSLQVQVGGYLRSGMLAAMVRYQDDLDLRFITDEIQSNLQCCGADNYRDWELNIYYNCSAPGVLACGVPATCCVDPLENGTVWNSQCGLGAQLLDEFSAQSVIFLGGCLGGMSRWIEQHEGVIGTVGIIVLGVQIVTLFITTRLLESIQWHKEGIPDNPCMNVLCSDIFLRVLTAIGSPHTGCIPPKSRLVFMEANFRIKRENVQSVLFGW</sequence>
<reference evidence="14" key="2">
    <citation type="submission" date="2025-09" db="UniProtKB">
        <authorList>
            <consortium name="Ensembl"/>
        </authorList>
    </citation>
    <scope>IDENTIFICATION</scope>
</reference>
<feature type="transmembrane region" description="Helical" evidence="13">
    <location>
        <begin position="162"/>
        <end position="182"/>
    </location>
</feature>
<dbReference type="GO" id="GO:0005886">
    <property type="term" value="C:plasma membrane"/>
    <property type="evidence" value="ECO:0007669"/>
    <property type="project" value="UniProtKB-SubCell"/>
</dbReference>
<dbReference type="FunFam" id="1.10.1450.10:FF:000033">
    <property type="entry name" value="Tetraspanin"/>
    <property type="match status" value="1"/>
</dbReference>
<keyword evidence="15" id="KW-1185">Reference proteome</keyword>
<dbReference type="InterPro" id="IPR008952">
    <property type="entry name" value="Tetraspanin_EC2_sf"/>
</dbReference>
<evidence type="ECO:0000256" key="8">
    <source>
        <dbReference type="ARBA" id="ARBA00023180"/>
    </source>
</evidence>
<evidence type="ECO:0000256" key="9">
    <source>
        <dbReference type="ARBA" id="ARBA00056995"/>
    </source>
</evidence>
<dbReference type="Proteomes" id="UP000694565">
    <property type="component" value="Unplaced"/>
</dbReference>
<dbReference type="PANTHER" id="PTHR19282:SF550">
    <property type="entry name" value="TETRASPANIN-10"/>
    <property type="match status" value="1"/>
</dbReference>
<feature type="transmembrane region" description="Helical" evidence="13">
    <location>
        <begin position="332"/>
        <end position="355"/>
    </location>
</feature>
<evidence type="ECO:0000256" key="6">
    <source>
        <dbReference type="ARBA" id="ARBA00023136"/>
    </source>
</evidence>
<reference evidence="14" key="1">
    <citation type="submission" date="2025-08" db="UniProtKB">
        <authorList>
            <consortium name="Ensembl"/>
        </authorList>
    </citation>
    <scope>IDENTIFICATION</scope>
</reference>
<dbReference type="GO" id="GO:0019899">
    <property type="term" value="F:enzyme binding"/>
    <property type="evidence" value="ECO:0007669"/>
    <property type="project" value="UniProtKB-ARBA"/>
</dbReference>
<proteinExistence type="inferred from homology"/>
<evidence type="ECO:0000256" key="13">
    <source>
        <dbReference type="SAM" id="Phobius"/>
    </source>
</evidence>
<keyword evidence="4 13" id="KW-0812">Transmembrane</keyword>
<evidence type="ECO:0000313" key="15">
    <source>
        <dbReference type="Proteomes" id="UP000694565"/>
    </source>
</evidence>
<evidence type="ECO:0000256" key="4">
    <source>
        <dbReference type="ARBA" id="ARBA00022692"/>
    </source>
</evidence>
<dbReference type="CDD" id="cd03167">
    <property type="entry name" value="oculospanin_like_LEL"/>
    <property type="match status" value="1"/>
</dbReference>
<feature type="transmembrane region" description="Helical" evidence="13">
    <location>
        <begin position="117"/>
        <end position="142"/>
    </location>
</feature>
<name>A0A8C3G3C0_CYCLU</name>
<keyword evidence="7" id="KW-1015">Disulfide bond</keyword>
<dbReference type="Pfam" id="PF00335">
    <property type="entry name" value="Tetraspanin"/>
    <property type="match status" value="1"/>
</dbReference>
<keyword evidence="3" id="KW-1003">Cell membrane</keyword>
<evidence type="ECO:0000256" key="2">
    <source>
        <dbReference type="ARBA" id="ARBA00006840"/>
    </source>
</evidence>
<organism evidence="14 15">
    <name type="scientific">Cyclopterus lumpus</name>
    <name type="common">Lumpsucker</name>
    <dbReference type="NCBI Taxonomy" id="8103"/>
    <lineage>
        <taxon>Eukaryota</taxon>
        <taxon>Metazoa</taxon>
        <taxon>Chordata</taxon>
        <taxon>Craniata</taxon>
        <taxon>Vertebrata</taxon>
        <taxon>Euteleostomi</taxon>
        <taxon>Actinopterygii</taxon>
        <taxon>Neopterygii</taxon>
        <taxon>Teleostei</taxon>
        <taxon>Neoteleostei</taxon>
        <taxon>Acanthomorphata</taxon>
        <taxon>Eupercaria</taxon>
        <taxon>Perciformes</taxon>
        <taxon>Cottioidei</taxon>
        <taxon>Cottales</taxon>
        <taxon>Cyclopteridae</taxon>
        <taxon>Cyclopterus</taxon>
    </lineage>
</organism>
<evidence type="ECO:0000256" key="5">
    <source>
        <dbReference type="ARBA" id="ARBA00022989"/>
    </source>
</evidence>
<evidence type="ECO:0000256" key="10">
    <source>
        <dbReference type="ARBA" id="ARBA00065402"/>
    </source>
</evidence>
<dbReference type="PANTHER" id="PTHR19282">
    <property type="entry name" value="TETRASPANIN"/>
    <property type="match status" value="1"/>
</dbReference>
<evidence type="ECO:0000256" key="12">
    <source>
        <dbReference type="ARBA" id="ARBA00083961"/>
    </source>
</evidence>
<dbReference type="PRINTS" id="PR00259">
    <property type="entry name" value="TMFOUR"/>
</dbReference>
<evidence type="ECO:0000256" key="7">
    <source>
        <dbReference type="ARBA" id="ARBA00023157"/>
    </source>
</evidence>
<dbReference type="Ensembl" id="ENSCLMT00005032588.1">
    <property type="protein sequence ID" value="ENSCLMP00005031234.1"/>
    <property type="gene ID" value="ENSCLMG00005015018.1"/>
</dbReference>
<comment type="subcellular location">
    <subcellularLocation>
        <location evidence="1">Cell membrane</location>
        <topology evidence="1">Multi-pass membrane protein</topology>
    </subcellularLocation>
</comment>